<name>A0A0A8YTY1_ARUDO</name>
<evidence type="ECO:0000313" key="2">
    <source>
        <dbReference type="EMBL" id="JAD30524.1"/>
    </source>
</evidence>
<accession>A0A0A8YTY1</accession>
<protein>
    <submittedName>
        <fullName evidence="2">Uncharacterized protein</fullName>
    </submittedName>
</protein>
<keyword evidence="1" id="KW-0812">Transmembrane</keyword>
<proteinExistence type="predicted"/>
<keyword evidence="1" id="KW-0472">Membrane</keyword>
<sequence length="38" mass="4213">MYAIDNQFPLSHPTAVVQLLVPTIVAMLYFLGTFSSQV</sequence>
<evidence type="ECO:0000256" key="1">
    <source>
        <dbReference type="SAM" id="Phobius"/>
    </source>
</evidence>
<dbReference type="AlphaFoldDB" id="A0A0A8YTY1"/>
<organism evidence="2">
    <name type="scientific">Arundo donax</name>
    <name type="common">Giant reed</name>
    <name type="synonym">Donax arundinaceus</name>
    <dbReference type="NCBI Taxonomy" id="35708"/>
    <lineage>
        <taxon>Eukaryota</taxon>
        <taxon>Viridiplantae</taxon>
        <taxon>Streptophyta</taxon>
        <taxon>Embryophyta</taxon>
        <taxon>Tracheophyta</taxon>
        <taxon>Spermatophyta</taxon>
        <taxon>Magnoliopsida</taxon>
        <taxon>Liliopsida</taxon>
        <taxon>Poales</taxon>
        <taxon>Poaceae</taxon>
        <taxon>PACMAD clade</taxon>
        <taxon>Arundinoideae</taxon>
        <taxon>Arundineae</taxon>
        <taxon>Arundo</taxon>
    </lineage>
</organism>
<keyword evidence="1" id="KW-1133">Transmembrane helix</keyword>
<reference evidence="2" key="2">
    <citation type="journal article" date="2015" name="Data Brief">
        <title>Shoot transcriptome of the giant reed, Arundo donax.</title>
        <authorList>
            <person name="Barrero R.A."/>
            <person name="Guerrero F.D."/>
            <person name="Moolhuijzen P."/>
            <person name="Goolsby J.A."/>
            <person name="Tidwell J."/>
            <person name="Bellgard S.E."/>
            <person name="Bellgard M.I."/>
        </authorList>
    </citation>
    <scope>NUCLEOTIDE SEQUENCE</scope>
    <source>
        <tissue evidence="2">Shoot tissue taken approximately 20 cm above the soil surface</tissue>
    </source>
</reference>
<dbReference type="EMBL" id="GBRH01267371">
    <property type="protein sequence ID" value="JAD30524.1"/>
    <property type="molecule type" value="Transcribed_RNA"/>
</dbReference>
<feature type="transmembrane region" description="Helical" evidence="1">
    <location>
        <begin position="15"/>
        <end position="34"/>
    </location>
</feature>
<reference evidence="2" key="1">
    <citation type="submission" date="2014-09" db="EMBL/GenBank/DDBJ databases">
        <authorList>
            <person name="Magalhaes I.L.F."/>
            <person name="Oliveira U."/>
            <person name="Santos F.R."/>
            <person name="Vidigal T.H.D.A."/>
            <person name="Brescovit A.D."/>
            <person name="Santos A.J."/>
        </authorList>
    </citation>
    <scope>NUCLEOTIDE SEQUENCE</scope>
    <source>
        <tissue evidence="2">Shoot tissue taken approximately 20 cm above the soil surface</tissue>
    </source>
</reference>